<feature type="transmembrane region" description="Helical" evidence="9">
    <location>
        <begin position="346"/>
        <end position="367"/>
    </location>
</feature>
<comment type="caution">
    <text evidence="11">The sequence shown here is derived from an EMBL/GenBank/DDBJ whole genome shotgun (WGS) entry which is preliminary data.</text>
</comment>
<evidence type="ECO:0000256" key="2">
    <source>
        <dbReference type="ARBA" id="ARBA00022692"/>
    </source>
</evidence>
<dbReference type="EMBL" id="JABELV010000053">
    <property type="protein sequence ID" value="KAG7553530.1"/>
    <property type="molecule type" value="Genomic_DNA"/>
</dbReference>
<dbReference type="AlphaFoldDB" id="A0A8K0NNK7"/>
<dbReference type="Proteomes" id="UP000812966">
    <property type="component" value="Unassembled WGS sequence"/>
</dbReference>
<evidence type="ECO:0000256" key="6">
    <source>
        <dbReference type="ARBA" id="ARBA00023136"/>
    </source>
</evidence>
<feature type="transmembrane region" description="Helical" evidence="9">
    <location>
        <begin position="107"/>
        <end position="130"/>
    </location>
</feature>
<keyword evidence="4" id="KW-0256">Endoplasmic reticulum</keyword>
<evidence type="ECO:0000256" key="7">
    <source>
        <dbReference type="ARBA" id="ARBA00038324"/>
    </source>
</evidence>
<keyword evidence="2 9" id="KW-0812">Transmembrane</keyword>
<reference evidence="11" key="1">
    <citation type="submission" date="2020-04" db="EMBL/GenBank/DDBJ databases">
        <title>Analysis of mating type loci in Filobasidium floriforme.</title>
        <authorList>
            <person name="Nowrousian M."/>
        </authorList>
    </citation>
    <scope>NUCLEOTIDE SEQUENCE</scope>
    <source>
        <strain evidence="11">CBS 6242</strain>
    </source>
</reference>
<evidence type="ECO:0000256" key="3">
    <source>
        <dbReference type="ARBA" id="ARBA00022801"/>
    </source>
</evidence>
<feature type="compositionally biased region" description="Low complexity" evidence="8">
    <location>
        <begin position="451"/>
        <end position="467"/>
    </location>
</feature>
<feature type="region of interest" description="Disordered" evidence="8">
    <location>
        <begin position="1"/>
        <end position="50"/>
    </location>
</feature>
<dbReference type="GO" id="GO:0005789">
    <property type="term" value="C:endoplasmic reticulum membrane"/>
    <property type="evidence" value="ECO:0007669"/>
    <property type="project" value="UniProtKB-SubCell"/>
</dbReference>
<comment type="similarity">
    <text evidence="7">Belongs to the type 2 lipid phosphate phosphatase family.</text>
</comment>
<evidence type="ECO:0000259" key="10">
    <source>
        <dbReference type="SMART" id="SM00014"/>
    </source>
</evidence>
<keyword evidence="3" id="KW-0378">Hydrolase</keyword>
<protein>
    <recommendedName>
        <fullName evidence="10">Phosphatidic acid phosphatase type 2/haloperoxidase domain-containing protein</fullName>
    </recommendedName>
</protein>
<evidence type="ECO:0000256" key="5">
    <source>
        <dbReference type="ARBA" id="ARBA00022989"/>
    </source>
</evidence>
<keyword evidence="5 9" id="KW-1133">Transmembrane helix</keyword>
<evidence type="ECO:0000256" key="8">
    <source>
        <dbReference type="SAM" id="MobiDB-lite"/>
    </source>
</evidence>
<feature type="region of interest" description="Disordered" evidence="8">
    <location>
        <begin position="451"/>
        <end position="478"/>
    </location>
</feature>
<dbReference type="InterPro" id="IPR036938">
    <property type="entry name" value="PAP2/HPO_sf"/>
</dbReference>
<evidence type="ECO:0000256" key="4">
    <source>
        <dbReference type="ARBA" id="ARBA00022824"/>
    </source>
</evidence>
<comment type="subcellular location">
    <subcellularLocation>
        <location evidence="1">Endoplasmic reticulum membrane</location>
        <topology evidence="1">Multi-pass membrane protein</topology>
    </subcellularLocation>
</comment>
<dbReference type="Pfam" id="PF01569">
    <property type="entry name" value="PAP2"/>
    <property type="match status" value="1"/>
</dbReference>
<keyword evidence="12" id="KW-1185">Reference proteome</keyword>
<dbReference type="SUPFAM" id="SSF48317">
    <property type="entry name" value="Acid phosphatase/Vanadium-dependent haloperoxidase"/>
    <property type="match status" value="1"/>
</dbReference>
<dbReference type="OrthoDB" id="301434at2759"/>
<dbReference type="PANTHER" id="PTHR14969:SF28">
    <property type="entry name" value="DIHYDROSPHINGOSINE 1-PHOSPHATE PHOSPHATASE LCB3-RELATED"/>
    <property type="match status" value="1"/>
</dbReference>
<organism evidence="11 12">
    <name type="scientific">Filobasidium floriforme</name>
    <dbReference type="NCBI Taxonomy" id="5210"/>
    <lineage>
        <taxon>Eukaryota</taxon>
        <taxon>Fungi</taxon>
        <taxon>Dikarya</taxon>
        <taxon>Basidiomycota</taxon>
        <taxon>Agaricomycotina</taxon>
        <taxon>Tremellomycetes</taxon>
        <taxon>Filobasidiales</taxon>
        <taxon>Filobasidiaceae</taxon>
        <taxon>Filobasidium</taxon>
    </lineage>
</organism>
<feature type="transmembrane region" description="Helical" evidence="9">
    <location>
        <begin position="136"/>
        <end position="158"/>
    </location>
</feature>
<sequence>MSKLGRQDGYLSVNPTPPNQNKPLKNSRLRQESQDDNDTTALFQHSPESNKLEREYEAGCLPDEVYDRTLPGWRAGLRRFLTRCLKVESEYLAGMQHRIRGHFLDRYFYWTALFGTHTFFMAALPMFFWFGDDFHARGLLIVTGLGIWLSSVAKDLACCPRPYSPPVIRLSMSTHGLEYGFPSSHSANSVSAALFLGTWLTLRFTSGEIDAQTLVIGRFALAVYALSVILGRLYCGMHSLIDCSAGALIGWFSWFVWDRLQAPFEAWLVQSDWRAPLAAVILCGFLVHYHPEPVDDCPCFEDSIAILSAMLGSTLSHWYDSHYRPHFKHGFQAGFTPFGLTGPANVVAQTVFGAGKLVIGISALFLWRMVMKRLLHFILPIIFRATSQIFHFALPTRRHYQAATDYDKVPTPYTLNPLPSFVDLPSQASLTTALPPSLQLHKRSRQASHESFSSVASSASQQSIESARPPRKRAETEKKHYDVDVLTKVFVYAGIPIMAIDPVRVVFVLLENLIGKPSSGL</sequence>
<evidence type="ECO:0000256" key="9">
    <source>
        <dbReference type="SAM" id="Phobius"/>
    </source>
</evidence>
<name>A0A8K0NNK7_9TREE</name>
<feature type="domain" description="Phosphatidic acid phosphatase type 2/haloperoxidase" evidence="10">
    <location>
        <begin position="136"/>
        <end position="258"/>
    </location>
</feature>
<keyword evidence="6 9" id="KW-0472">Membrane</keyword>
<dbReference type="InterPro" id="IPR000326">
    <property type="entry name" value="PAP2/HPO"/>
</dbReference>
<dbReference type="CDD" id="cd03388">
    <property type="entry name" value="PAP2_SPPase1"/>
    <property type="match status" value="1"/>
</dbReference>
<gene>
    <name evidence="11" type="ORF">FFLO_03037</name>
</gene>
<dbReference type="PANTHER" id="PTHR14969">
    <property type="entry name" value="SPHINGOSINE-1-PHOSPHATE PHOSPHOHYDROLASE"/>
    <property type="match status" value="1"/>
</dbReference>
<accession>A0A8K0NNK7</accession>
<dbReference type="Gene3D" id="1.20.144.10">
    <property type="entry name" value="Phosphatidic acid phosphatase type 2/haloperoxidase"/>
    <property type="match status" value="1"/>
</dbReference>
<evidence type="ECO:0000256" key="1">
    <source>
        <dbReference type="ARBA" id="ARBA00004477"/>
    </source>
</evidence>
<dbReference type="SMART" id="SM00014">
    <property type="entry name" value="acidPPc"/>
    <property type="match status" value="1"/>
</dbReference>
<proteinExistence type="inferred from homology"/>
<dbReference type="GO" id="GO:0042392">
    <property type="term" value="F:sphingosine-1-phosphate phosphatase activity"/>
    <property type="evidence" value="ECO:0007669"/>
    <property type="project" value="TreeGrafter"/>
</dbReference>
<feature type="transmembrane region" description="Helical" evidence="9">
    <location>
        <begin position="214"/>
        <end position="233"/>
    </location>
</feature>
<evidence type="ECO:0000313" key="11">
    <source>
        <dbReference type="EMBL" id="KAG7553530.1"/>
    </source>
</evidence>
<evidence type="ECO:0000313" key="12">
    <source>
        <dbReference type="Proteomes" id="UP000812966"/>
    </source>
</evidence>